<comment type="caution">
    <text evidence="3">The sequence shown here is derived from an EMBL/GenBank/DDBJ whole genome shotgun (WGS) entry which is preliminary data.</text>
</comment>
<dbReference type="InterPro" id="IPR002048">
    <property type="entry name" value="EF_hand_dom"/>
</dbReference>
<dbReference type="InterPro" id="IPR011992">
    <property type="entry name" value="EF-hand-dom_pair"/>
</dbReference>
<keyword evidence="1" id="KW-0106">Calcium</keyword>
<accession>A0A812L4A2</accession>
<dbReference type="SUPFAM" id="SSF47473">
    <property type="entry name" value="EF-hand"/>
    <property type="match status" value="1"/>
</dbReference>
<evidence type="ECO:0000259" key="2">
    <source>
        <dbReference type="PROSITE" id="PS50222"/>
    </source>
</evidence>
<proteinExistence type="predicted"/>
<dbReference type="Pfam" id="PF13202">
    <property type="entry name" value="EF-hand_5"/>
    <property type="match status" value="2"/>
</dbReference>
<dbReference type="PROSITE" id="PS50222">
    <property type="entry name" value="EF_HAND_2"/>
    <property type="match status" value="2"/>
</dbReference>
<evidence type="ECO:0000313" key="3">
    <source>
        <dbReference type="EMBL" id="CAE7241341.1"/>
    </source>
</evidence>
<evidence type="ECO:0000256" key="1">
    <source>
        <dbReference type="ARBA" id="ARBA00022837"/>
    </source>
</evidence>
<reference evidence="3" key="1">
    <citation type="submission" date="2021-02" db="EMBL/GenBank/DDBJ databases">
        <authorList>
            <person name="Dougan E. K."/>
            <person name="Rhodes N."/>
            <person name="Thang M."/>
            <person name="Chan C."/>
        </authorList>
    </citation>
    <scope>NUCLEOTIDE SEQUENCE</scope>
</reference>
<gene>
    <name evidence="3" type="primary">ptprf</name>
    <name evidence="3" type="ORF">SNEC2469_LOCUS4383</name>
</gene>
<dbReference type="GO" id="GO:0005509">
    <property type="term" value="F:calcium ion binding"/>
    <property type="evidence" value="ECO:0007669"/>
    <property type="project" value="InterPro"/>
</dbReference>
<sequence length="174" mass="19619">MHGCTDARPWKKLPVLFPVAAQELERSKLLAVQRFWKGTSHRVSLRCTASHFLDSLRMKLLRTLAVLLLLPAAVVAQEDEEDPDAPPDFDELLGEIDENKDGKISWEEMFGSDADVPDGEEGMPADIKEKYQAVYKECDSDGDGLINREELPTLFSKLTAMEEEEGMHDEKDEV</sequence>
<protein>
    <submittedName>
        <fullName evidence="3">Ptprf protein</fullName>
    </submittedName>
</protein>
<dbReference type="OrthoDB" id="120976at2759"/>
<dbReference type="EMBL" id="CAJNJA010008880">
    <property type="protein sequence ID" value="CAE7241341.1"/>
    <property type="molecule type" value="Genomic_DNA"/>
</dbReference>
<dbReference type="Proteomes" id="UP000601435">
    <property type="component" value="Unassembled WGS sequence"/>
</dbReference>
<dbReference type="PROSITE" id="PS00018">
    <property type="entry name" value="EF_HAND_1"/>
    <property type="match status" value="2"/>
</dbReference>
<dbReference type="AlphaFoldDB" id="A0A812L4A2"/>
<organism evidence="3 4">
    <name type="scientific">Symbiodinium necroappetens</name>
    <dbReference type="NCBI Taxonomy" id="1628268"/>
    <lineage>
        <taxon>Eukaryota</taxon>
        <taxon>Sar</taxon>
        <taxon>Alveolata</taxon>
        <taxon>Dinophyceae</taxon>
        <taxon>Suessiales</taxon>
        <taxon>Symbiodiniaceae</taxon>
        <taxon>Symbiodinium</taxon>
    </lineage>
</organism>
<dbReference type="InterPro" id="IPR018247">
    <property type="entry name" value="EF_Hand_1_Ca_BS"/>
</dbReference>
<dbReference type="Gene3D" id="1.10.238.10">
    <property type="entry name" value="EF-hand"/>
    <property type="match status" value="1"/>
</dbReference>
<feature type="domain" description="EF-hand" evidence="2">
    <location>
        <begin position="84"/>
        <end position="119"/>
    </location>
</feature>
<evidence type="ECO:0000313" key="4">
    <source>
        <dbReference type="Proteomes" id="UP000601435"/>
    </source>
</evidence>
<feature type="domain" description="EF-hand" evidence="2">
    <location>
        <begin position="126"/>
        <end position="161"/>
    </location>
</feature>
<name>A0A812L4A2_9DINO</name>
<keyword evidence="4" id="KW-1185">Reference proteome</keyword>